<feature type="region of interest" description="Disordered" evidence="4">
    <location>
        <begin position="1"/>
        <end position="23"/>
    </location>
</feature>
<dbReference type="RefSeq" id="WP_214156427.1">
    <property type="nucleotide sequence ID" value="NZ_JAHBAY010000005.1"/>
</dbReference>
<evidence type="ECO:0000313" key="6">
    <source>
        <dbReference type="Proteomes" id="UP001197247"/>
    </source>
</evidence>
<dbReference type="Gene3D" id="3.40.190.10">
    <property type="entry name" value="Periplasmic binding protein-like II"/>
    <property type="match status" value="2"/>
</dbReference>
<comment type="similarity">
    <text evidence="2">Belongs to the bacterial solute-binding protein SsuA/TauA family.</text>
</comment>
<comment type="caution">
    <text evidence="5">The sequence shown here is derived from an EMBL/GenBank/DDBJ whole genome shotgun (WGS) entry which is preliminary data.</text>
</comment>
<dbReference type="Pfam" id="PF13379">
    <property type="entry name" value="NMT1_2"/>
    <property type="match status" value="1"/>
</dbReference>
<sequence length="373" mass="38923">MAVLGASRAGGGRAPDCSAPRGCSPRRARLVAALLALAALVTAGCTDRGADEPTSDGGPMRLNVGRTGDSVALFPLFVAEQEGYFEDEGLTLGERPQLDTGTELAAALQSGSIDVAAGVMTDAFNQFRIDGGTKLIGSLTDEFYVDVVAGDSIAATVDGKPLADRVKALRGKKIGITGPDSSTEGLIVYLFRQQGLDPATDVTTVNLGSDASAALEALKSGRVDALSYYQPAGQQAEVTGVGRVLISPAHGDVPPMQNQTHGAVFTTQEDLDAKPAAVKAFLRAIARAEKTINDEDRARVTGLFEKYQGTLDPEVVETLIPTLQLDIPDDPSPRTDGYDASVAFHQDSGMIEAAPAYDSLVPTAFIIDALSSR</sequence>
<keyword evidence="6" id="KW-1185">Reference proteome</keyword>
<dbReference type="PANTHER" id="PTHR30024">
    <property type="entry name" value="ALIPHATIC SULFONATES-BINDING PROTEIN-RELATED"/>
    <property type="match status" value="1"/>
</dbReference>
<accession>A0ABS5TGD7</accession>
<evidence type="ECO:0000256" key="4">
    <source>
        <dbReference type="SAM" id="MobiDB-lite"/>
    </source>
</evidence>
<keyword evidence="3" id="KW-0732">Signal</keyword>
<comment type="subcellular location">
    <subcellularLocation>
        <location evidence="1">Periplasm</location>
    </subcellularLocation>
</comment>
<gene>
    <name evidence="5" type="ORF">KIH74_14445</name>
</gene>
<protein>
    <submittedName>
        <fullName evidence="5">ABC transporter substrate-binding protein</fullName>
    </submittedName>
</protein>
<dbReference type="SUPFAM" id="SSF53850">
    <property type="entry name" value="Periplasmic binding protein-like II"/>
    <property type="match status" value="1"/>
</dbReference>
<dbReference type="EMBL" id="JAHBAY010000005">
    <property type="protein sequence ID" value="MBT0770136.1"/>
    <property type="molecule type" value="Genomic_DNA"/>
</dbReference>
<dbReference type="PANTHER" id="PTHR30024:SF47">
    <property type="entry name" value="TAURINE-BINDING PERIPLASMIC PROTEIN"/>
    <property type="match status" value="1"/>
</dbReference>
<organism evidence="5 6">
    <name type="scientific">Kineosporia corallincola</name>
    <dbReference type="NCBI Taxonomy" id="2835133"/>
    <lineage>
        <taxon>Bacteria</taxon>
        <taxon>Bacillati</taxon>
        <taxon>Actinomycetota</taxon>
        <taxon>Actinomycetes</taxon>
        <taxon>Kineosporiales</taxon>
        <taxon>Kineosporiaceae</taxon>
        <taxon>Kineosporia</taxon>
    </lineage>
</organism>
<dbReference type="Proteomes" id="UP001197247">
    <property type="component" value="Unassembled WGS sequence"/>
</dbReference>
<evidence type="ECO:0000256" key="2">
    <source>
        <dbReference type="ARBA" id="ARBA00010742"/>
    </source>
</evidence>
<reference evidence="5 6" key="1">
    <citation type="submission" date="2021-05" db="EMBL/GenBank/DDBJ databases">
        <title>Kineosporia and Streptomyces sp. nov. two new marine actinobacteria isolated from Coral.</title>
        <authorList>
            <person name="Buangrab K."/>
            <person name="Sutthacheep M."/>
            <person name="Yeemin T."/>
            <person name="Harunari E."/>
            <person name="Igarashi Y."/>
            <person name="Kanchanasin P."/>
            <person name="Tanasupawat S."/>
            <person name="Phongsopitanun W."/>
        </authorList>
    </citation>
    <scope>NUCLEOTIDE SEQUENCE [LARGE SCALE GENOMIC DNA]</scope>
    <source>
        <strain evidence="5 6">J2-2</strain>
    </source>
</reference>
<proteinExistence type="inferred from homology"/>
<evidence type="ECO:0000313" key="5">
    <source>
        <dbReference type="EMBL" id="MBT0770136.1"/>
    </source>
</evidence>
<evidence type="ECO:0000256" key="3">
    <source>
        <dbReference type="ARBA" id="ARBA00022729"/>
    </source>
</evidence>
<name>A0ABS5TGD7_9ACTN</name>
<evidence type="ECO:0000256" key="1">
    <source>
        <dbReference type="ARBA" id="ARBA00004418"/>
    </source>
</evidence>